<dbReference type="RefSeq" id="WP_083559471.1">
    <property type="nucleotide sequence ID" value="NZ_AQQV01000001.1"/>
</dbReference>
<dbReference type="Gene3D" id="3.60.40.10">
    <property type="entry name" value="PPM-type phosphatase domain"/>
    <property type="match status" value="1"/>
</dbReference>
<sequence length="277" mass="30289">MALQGKITTSLHTDPGQVRKNNEDAIDEDDKIGLLILADGMGGYKAGEIASGMCVATVKDIMGGQWPLLDGEQRDDKSGMCKATLMLRDALSTAHQAIHEVSASQPQCEGMGTTAVAVLFFNNRASIAHVGDSRLYRLRANQLEQLTTDHSLVEEMVARGLYSREDALKNVNSNIVTRALGIEPTVDIDMLEEPLQRDDVLLLCSDGLTDLVDDELIRLTLTQNVANLPQAGERLIQLANERGGKDNISVILARIDGTFVHKPSWFDSLRKRLQGEP</sequence>
<evidence type="ECO:0000313" key="3">
    <source>
        <dbReference type="EMBL" id="ORE88853.1"/>
    </source>
</evidence>
<protein>
    <submittedName>
        <fullName evidence="3">Protein serine/threonine phosphatase</fullName>
    </submittedName>
</protein>
<gene>
    <name evidence="3" type="ORF">ATO7_03220</name>
</gene>
<accession>A0A1Y1SGQ9</accession>
<dbReference type="Pfam" id="PF00481">
    <property type="entry name" value="PP2C"/>
    <property type="match status" value="1"/>
</dbReference>
<dbReference type="AlphaFoldDB" id="A0A1Y1SGQ9"/>
<dbReference type="Proteomes" id="UP000192342">
    <property type="component" value="Unassembled WGS sequence"/>
</dbReference>
<dbReference type="InterPro" id="IPR036457">
    <property type="entry name" value="PPM-type-like_dom_sf"/>
</dbReference>
<dbReference type="SMART" id="SM00332">
    <property type="entry name" value="PP2Cc"/>
    <property type="match status" value="1"/>
</dbReference>
<dbReference type="SUPFAM" id="SSF81606">
    <property type="entry name" value="PP2C-like"/>
    <property type="match status" value="1"/>
</dbReference>
<dbReference type="STRING" id="1317117.ATO7_03220"/>
<feature type="compositionally biased region" description="Polar residues" evidence="1">
    <location>
        <begin position="1"/>
        <end position="12"/>
    </location>
</feature>
<dbReference type="InterPro" id="IPR001932">
    <property type="entry name" value="PPM-type_phosphatase-like_dom"/>
</dbReference>
<evidence type="ECO:0000256" key="1">
    <source>
        <dbReference type="SAM" id="MobiDB-lite"/>
    </source>
</evidence>
<comment type="caution">
    <text evidence="3">The sequence shown here is derived from an EMBL/GenBank/DDBJ whole genome shotgun (WGS) entry which is preliminary data.</text>
</comment>
<dbReference type="PANTHER" id="PTHR47992">
    <property type="entry name" value="PROTEIN PHOSPHATASE"/>
    <property type="match status" value="1"/>
</dbReference>
<dbReference type="EMBL" id="AQQV01000001">
    <property type="protein sequence ID" value="ORE88853.1"/>
    <property type="molecule type" value="Genomic_DNA"/>
</dbReference>
<name>A0A1Y1SGQ9_9GAMM</name>
<dbReference type="PROSITE" id="PS51746">
    <property type="entry name" value="PPM_2"/>
    <property type="match status" value="1"/>
</dbReference>
<organism evidence="3 4">
    <name type="scientific">Oceanococcus atlanticus</name>
    <dbReference type="NCBI Taxonomy" id="1317117"/>
    <lineage>
        <taxon>Bacteria</taxon>
        <taxon>Pseudomonadati</taxon>
        <taxon>Pseudomonadota</taxon>
        <taxon>Gammaproteobacteria</taxon>
        <taxon>Chromatiales</taxon>
        <taxon>Oceanococcaceae</taxon>
        <taxon>Oceanococcus</taxon>
    </lineage>
</organism>
<dbReference type="CDD" id="cd00143">
    <property type="entry name" value="PP2Cc"/>
    <property type="match status" value="1"/>
</dbReference>
<proteinExistence type="predicted"/>
<evidence type="ECO:0000259" key="2">
    <source>
        <dbReference type="PROSITE" id="PS51746"/>
    </source>
</evidence>
<feature type="region of interest" description="Disordered" evidence="1">
    <location>
        <begin position="1"/>
        <end position="21"/>
    </location>
</feature>
<dbReference type="OrthoDB" id="9801841at2"/>
<keyword evidence="4" id="KW-1185">Reference proteome</keyword>
<dbReference type="GO" id="GO:0004722">
    <property type="term" value="F:protein serine/threonine phosphatase activity"/>
    <property type="evidence" value="ECO:0007669"/>
    <property type="project" value="InterPro"/>
</dbReference>
<dbReference type="SMART" id="SM00331">
    <property type="entry name" value="PP2C_SIG"/>
    <property type="match status" value="1"/>
</dbReference>
<dbReference type="InterPro" id="IPR015655">
    <property type="entry name" value="PP2C"/>
</dbReference>
<feature type="domain" description="PPM-type phosphatase" evidence="2">
    <location>
        <begin position="8"/>
        <end position="255"/>
    </location>
</feature>
<reference evidence="3 4" key="1">
    <citation type="submission" date="2013-04" db="EMBL/GenBank/DDBJ databases">
        <title>Oceanococcus atlanticus 22II-S10r2 Genome Sequencing.</title>
        <authorList>
            <person name="Lai Q."/>
            <person name="Li G."/>
            <person name="Shao Z."/>
        </authorList>
    </citation>
    <scope>NUCLEOTIDE SEQUENCE [LARGE SCALE GENOMIC DNA]</scope>
    <source>
        <strain evidence="3 4">22II-S10r2</strain>
    </source>
</reference>
<evidence type="ECO:0000313" key="4">
    <source>
        <dbReference type="Proteomes" id="UP000192342"/>
    </source>
</evidence>
<dbReference type="NCBIfam" id="NF033484">
    <property type="entry name" value="Stp1_PP2C_phos"/>
    <property type="match status" value="1"/>
</dbReference>